<feature type="region of interest" description="Disordered" evidence="1">
    <location>
        <begin position="63"/>
        <end position="96"/>
    </location>
</feature>
<sequence length="228" mass="24981">GSEEQTVVYVVGKAGRQHWQHVYTAVTRGRCRVYVIAEESQLRNAIMRKSFPRKTRLKHFLQNQLSSSGTPPADFQSPQKSSGDSGGPSTPSASLFPVVTDHTVTNDVSWSKASLPDERTPADFQSPWKSSGDSGGPSTPSASLPPVVTDHAVTNDVTWREASSPDERTLTFAERWQLSSPDGVDTDDDLSKSRASKRTCGLNDNESPNKIRMVGVMFTCAQVLFKYC</sequence>
<gene>
    <name evidence="2" type="ORF">P7K49_019540</name>
</gene>
<feature type="compositionally biased region" description="Low complexity" evidence="1">
    <location>
        <begin position="130"/>
        <end position="142"/>
    </location>
</feature>
<evidence type="ECO:0000313" key="2">
    <source>
        <dbReference type="EMBL" id="KAK2101873.1"/>
    </source>
</evidence>
<proteinExistence type="predicted"/>
<feature type="compositionally biased region" description="Polar residues" evidence="1">
    <location>
        <begin position="63"/>
        <end position="80"/>
    </location>
</feature>
<dbReference type="InterPro" id="IPR027417">
    <property type="entry name" value="P-loop_NTPase"/>
</dbReference>
<dbReference type="Proteomes" id="UP001266305">
    <property type="component" value="Unassembled WGS sequence"/>
</dbReference>
<evidence type="ECO:0000313" key="3">
    <source>
        <dbReference type="Proteomes" id="UP001266305"/>
    </source>
</evidence>
<accession>A0ABQ9UZG2</accession>
<dbReference type="Gene3D" id="3.40.50.300">
    <property type="entry name" value="P-loop containing nucleotide triphosphate hydrolases"/>
    <property type="match status" value="1"/>
</dbReference>
<feature type="compositionally biased region" description="Low complexity" evidence="1">
    <location>
        <begin position="81"/>
        <end position="94"/>
    </location>
</feature>
<organism evidence="2 3">
    <name type="scientific">Saguinus oedipus</name>
    <name type="common">Cotton-top tamarin</name>
    <name type="synonym">Oedipomidas oedipus</name>
    <dbReference type="NCBI Taxonomy" id="9490"/>
    <lineage>
        <taxon>Eukaryota</taxon>
        <taxon>Metazoa</taxon>
        <taxon>Chordata</taxon>
        <taxon>Craniata</taxon>
        <taxon>Vertebrata</taxon>
        <taxon>Euteleostomi</taxon>
        <taxon>Mammalia</taxon>
        <taxon>Eutheria</taxon>
        <taxon>Euarchontoglires</taxon>
        <taxon>Primates</taxon>
        <taxon>Haplorrhini</taxon>
        <taxon>Platyrrhini</taxon>
        <taxon>Cebidae</taxon>
        <taxon>Callitrichinae</taxon>
        <taxon>Saguinus</taxon>
    </lineage>
</organism>
<feature type="region of interest" description="Disordered" evidence="1">
    <location>
        <begin position="177"/>
        <end position="206"/>
    </location>
</feature>
<evidence type="ECO:0000256" key="1">
    <source>
        <dbReference type="SAM" id="MobiDB-lite"/>
    </source>
</evidence>
<name>A0ABQ9UZG2_SAGOE</name>
<dbReference type="EMBL" id="JASSZA010000009">
    <property type="protein sequence ID" value="KAK2101873.1"/>
    <property type="molecule type" value="Genomic_DNA"/>
</dbReference>
<comment type="caution">
    <text evidence="2">The sequence shown here is derived from an EMBL/GenBank/DDBJ whole genome shotgun (WGS) entry which is preliminary data.</text>
</comment>
<keyword evidence="3" id="KW-1185">Reference proteome</keyword>
<reference evidence="2 3" key="1">
    <citation type="submission" date="2023-05" db="EMBL/GenBank/DDBJ databases">
        <title>B98-5 Cell Line De Novo Hybrid Assembly: An Optical Mapping Approach.</title>
        <authorList>
            <person name="Kananen K."/>
            <person name="Auerbach J.A."/>
            <person name="Kautto E."/>
            <person name="Blachly J.S."/>
        </authorList>
    </citation>
    <scope>NUCLEOTIDE SEQUENCE [LARGE SCALE GENOMIC DNA]</scope>
    <source>
        <strain evidence="2">B95-8</strain>
        <tissue evidence="2">Cell line</tissue>
    </source>
</reference>
<feature type="region of interest" description="Disordered" evidence="1">
    <location>
        <begin position="109"/>
        <end position="147"/>
    </location>
</feature>
<dbReference type="CDD" id="cd18809">
    <property type="entry name" value="SF1_C_RecD"/>
    <property type="match status" value="1"/>
</dbReference>
<feature type="non-terminal residue" evidence="2">
    <location>
        <position position="1"/>
    </location>
</feature>
<protein>
    <recommendedName>
        <fullName evidence="4">UvrD-like helicase C-terminal domain-containing protein</fullName>
    </recommendedName>
</protein>
<evidence type="ECO:0008006" key="4">
    <source>
        <dbReference type="Google" id="ProtNLM"/>
    </source>
</evidence>